<feature type="compositionally biased region" description="Polar residues" evidence="1">
    <location>
        <begin position="76"/>
        <end position="86"/>
    </location>
</feature>
<feature type="region of interest" description="Disordered" evidence="1">
    <location>
        <begin position="21"/>
        <end position="146"/>
    </location>
</feature>
<protein>
    <recommendedName>
        <fullName evidence="2">WKF domain-containing protein</fullName>
    </recommendedName>
</protein>
<dbReference type="PANTHER" id="PTHR22306">
    <property type="entry name" value="CHROMOSOME 7 OPEN READING FRAME 50"/>
    <property type="match status" value="1"/>
</dbReference>
<feature type="compositionally biased region" description="Acidic residues" evidence="1">
    <location>
        <begin position="407"/>
        <end position="421"/>
    </location>
</feature>
<feature type="domain" description="WKF" evidence="2">
    <location>
        <begin position="150"/>
        <end position="210"/>
    </location>
</feature>
<organism evidence="3 4">
    <name type="scientific">Akanthomyces lecanii RCEF 1005</name>
    <dbReference type="NCBI Taxonomy" id="1081108"/>
    <lineage>
        <taxon>Eukaryota</taxon>
        <taxon>Fungi</taxon>
        <taxon>Dikarya</taxon>
        <taxon>Ascomycota</taxon>
        <taxon>Pezizomycotina</taxon>
        <taxon>Sordariomycetes</taxon>
        <taxon>Hypocreomycetidae</taxon>
        <taxon>Hypocreales</taxon>
        <taxon>Cordycipitaceae</taxon>
        <taxon>Akanthomyces</taxon>
        <taxon>Cordyceps confragosa</taxon>
    </lineage>
</organism>
<dbReference type="Proteomes" id="UP000076881">
    <property type="component" value="Unassembled WGS sequence"/>
</dbReference>
<evidence type="ECO:0000259" key="2">
    <source>
        <dbReference type="Pfam" id="PF10180"/>
    </source>
</evidence>
<dbReference type="InterPro" id="IPR019327">
    <property type="entry name" value="WKF"/>
</dbReference>
<proteinExistence type="predicted"/>
<gene>
    <name evidence="3" type="ORF">LEL_08415</name>
</gene>
<reference evidence="3 4" key="1">
    <citation type="journal article" date="2016" name="Genome Biol. Evol.">
        <title>Divergent and convergent evolution of fungal pathogenicity.</title>
        <authorList>
            <person name="Shang Y."/>
            <person name="Xiao G."/>
            <person name="Zheng P."/>
            <person name="Cen K."/>
            <person name="Zhan S."/>
            <person name="Wang C."/>
        </authorList>
    </citation>
    <scope>NUCLEOTIDE SEQUENCE [LARGE SCALE GENOMIC DNA]</scope>
    <source>
        <strain evidence="3 4">RCEF 1005</strain>
    </source>
</reference>
<dbReference type="OrthoDB" id="10261563at2759"/>
<feature type="compositionally biased region" description="Polar residues" evidence="1">
    <location>
        <begin position="97"/>
        <end position="106"/>
    </location>
</feature>
<dbReference type="Pfam" id="PF10180">
    <property type="entry name" value="WKF"/>
    <property type="match status" value="1"/>
</dbReference>
<name>A0A168DHT6_CORDF</name>
<evidence type="ECO:0000313" key="4">
    <source>
        <dbReference type="Proteomes" id="UP000076881"/>
    </source>
</evidence>
<feature type="compositionally biased region" description="Acidic residues" evidence="1">
    <location>
        <begin position="376"/>
        <end position="399"/>
    </location>
</feature>
<feature type="compositionally biased region" description="Low complexity" evidence="1">
    <location>
        <begin position="299"/>
        <end position="322"/>
    </location>
</feature>
<dbReference type="PANTHER" id="PTHR22306:SF2">
    <property type="entry name" value="CHROMOSOME 7 OPEN READING FRAME 50"/>
    <property type="match status" value="1"/>
</dbReference>
<feature type="region of interest" description="Disordered" evidence="1">
    <location>
        <begin position="294"/>
        <end position="432"/>
    </location>
</feature>
<keyword evidence="4" id="KW-1185">Reference proteome</keyword>
<sequence length="432" mass="45555">MSGSTDATAATPAWKKLGLKLKHSNANEAANGTPAVGHPDRAQQGSMQGKRKHAASAASDYSSPLSAKKPRRDFSKSSTGDATPQLTRKKSVAFADTPTNKTAAPGSTTARKTPAKPASKAAAATKGGKSPTPKKQKKSQPTADTKPALEYLRHWVSSRDSWKFNKNHQSTLIKAVFESGIPPADVGSFYDYIDDIKGAVRMRLRETALAIRLKDNTDRGAAAFPEGTADADGKQEIYEAALAGFLEAQQQAANKKRTFAEIEYVTTAQDADVIIRRLVKRMRAEMVIATLSDGDETDVSTTSSAHGATGRAAAAVAGGSVADIKTNGVTGKRRRKLRTNVEDSDSSSSDESSDDSDDDADADSDSDSGSDTSSSDSDDSSDEDDADDADENMDDDEDSSSSSSSSSDDDSDDDDSDDEADAISTKGEKISK</sequence>
<evidence type="ECO:0000256" key="1">
    <source>
        <dbReference type="SAM" id="MobiDB-lite"/>
    </source>
</evidence>
<comment type="caution">
    <text evidence="3">The sequence shown here is derived from an EMBL/GenBank/DDBJ whole genome shotgun (WGS) entry which is preliminary data.</text>
</comment>
<dbReference type="EMBL" id="AZHF01000007">
    <property type="protein sequence ID" value="OAA72631.1"/>
    <property type="molecule type" value="Genomic_DNA"/>
</dbReference>
<evidence type="ECO:0000313" key="3">
    <source>
        <dbReference type="EMBL" id="OAA72631.1"/>
    </source>
</evidence>
<accession>A0A168DHT6</accession>
<dbReference type="AlphaFoldDB" id="A0A168DHT6"/>
<feature type="compositionally biased region" description="Low complexity" evidence="1">
    <location>
        <begin position="107"/>
        <end position="131"/>
    </location>
</feature>
<feature type="compositionally biased region" description="Acidic residues" evidence="1">
    <location>
        <begin position="351"/>
        <end position="368"/>
    </location>
</feature>